<dbReference type="RefSeq" id="WP_268611804.1">
    <property type="nucleotide sequence ID" value="NZ_CP113797.1"/>
</dbReference>
<evidence type="ECO:0000313" key="2">
    <source>
        <dbReference type="EMBL" id="WAL61764.1"/>
    </source>
</evidence>
<dbReference type="AlphaFoldDB" id="A0A9E8ZEA3"/>
<reference evidence="2" key="1">
    <citation type="submission" date="2022-12" db="EMBL/GenBank/DDBJ databases">
        <title>Polyphasic identification of a Novel Hot-Spring Cyanobacterium Ocullathermofonsia sinensis gen nov. sp. nov. and Genomic Insights on its Adaptations to the Thermal Habitat.</title>
        <authorList>
            <person name="Daroch M."/>
            <person name="Tang J."/>
            <person name="Jiang Y."/>
        </authorList>
    </citation>
    <scope>NUCLEOTIDE SEQUENCE</scope>
    <source>
        <strain evidence="2">PKUAC-SCTA174</strain>
    </source>
</reference>
<dbReference type="EMBL" id="CP113797">
    <property type="protein sequence ID" value="WAL61764.1"/>
    <property type="molecule type" value="Genomic_DNA"/>
</dbReference>
<organism evidence="2 3">
    <name type="scientific">Thermocoleostomius sinensis A174</name>
    <dbReference type="NCBI Taxonomy" id="2016057"/>
    <lineage>
        <taxon>Bacteria</taxon>
        <taxon>Bacillati</taxon>
        <taxon>Cyanobacteriota</taxon>
        <taxon>Cyanophyceae</taxon>
        <taxon>Oculatellales</taxon>
        <taxon>Oculatellaceae</taxon>
        <taxon>Thermocoleostomius</taxon>
    </lineage>
</organism>
<sequence>MTSRNQMLTTVPESSGFSTNLISESTNQNAVTSVDLNVKESNQPGERSPSNQSKKLPYQANHQVELLHLQAELDALFQQLQSLKQQRQSSAASECEAIETPVLV</sequence>
<proteinExistence type="predicted"/>
<gene>
    <name evidence="2" type="ORF">OXH18_07190</name>
</gene>
<feature type="region of interest" description="Disordered" evidence="1">
    <location>
        <begin position="40"/>
        <end position="59"/>
    </location>
</feature>
<feature type="region of interest" description="Disordered" evidence="1">
    <location>
        <begin position="1"/>
        <end position="32"/>
    </location>
</feature>
<dbReference type="Proteomes" id="UP001163152">
    <property type="component" value="Chromosome"/>
</dbReference>
<feature type="compositionally biased region" description="Polar residues" evidence="1">
    <location>
        <begin position="40"/>
        <end position="54"/>
    </location>
</feature>
<keyword evidence="3" id="KW-1185">Reference proteome</keyword>
<name>A0A9E8ZEA3_9CYAN</name>
<protein>
    <submittedName>
        <fullName evidence="2">Uncharacterized protein</fullName>
    </submittedName>
</protein>
<accession>A0A9E8ZEA3</accession>
<evidence type="ECO:0000313" key="3">
    <source>
        <dbReference type="Proteomes" id="UP001163152"/>
    </source>
</evidence>
<dbReference type="KEGG" id="tsin:OXH18_07190"/>
<evidence type="ECO:0000256" key="1">
    <source>
        <dbReference type="SAM" id="MobiDB-lite"/>
    </source>
</evidence>